<evidence type="ECO:0000313" key="12">
    <source>
        <dbReference type="Proteomes" id="UP000251558"/>
    </source>
</evidence>
<keyword evidence="2" id="KW-1003">Cell membrane</keyword>
<dbReference type="CDD" id="cd07302">
    <property type="entry name" value="CHD"/>
    <property type="match status" value="1"/>
</dbReference>
<protein>
    <recommendedName>
        <fullName evidence="13">2Fe-2S iron-sulfur cluster binding domain-containing protein</fullName>
    </recommendedName>
</protein>
<feature type="domain" description="2Fe-2S ferredoxin-type" evidence="9">
    <location>
        <begin position="1"/>
        <end position="96"/>
    </location>
</feature>
<dbReference type="SUPFAM" id="SSF54292">
    <property type="entry name" value="2Fe-2S ferredoxin-like"/>
    <property type="match status" value="1"/>
</dbReference>
<keyword evidence="7" id="KW-0472">Membrane</keyword>
<evidence type="ECO:0000259" key="10">
    <source>
        <dbReference type="PROSITE" id="PS51296"/>
    </source>
</evidence>
<feature type="domain" description="Rieske" evidence="10">
    <location>
        <begin position="326"/>
        <end position="454"/>
    </location>
</feature>
<accession>A0A330HUU3</accession>
<reference evidence="11 12" key="2">
    <citation type="submission" date="2018-07" db="EMBL/GenBank/DDBJ databases">
        <title>Diversity of Mesorhizobium strains in Brazil.</title>
        <authorList>
            <person name="Helene L.C.F."/>
            <person name="Dall'Agnol R."/>
            <person name="Delamuta J.R.M."/>
            <person name="Hungria M."/>
        </authorList>
    </citation>
    <scope>NUCLEOTIDE SEQUENCE [LARGE SCALE GENOMIC DNA]</scope>
    <source>
        <strain evidence="11 12">AC99b</strain>
    </source>
</reference>
<evidence type="ECO:0000256" key="3">
    <source>
        <dbReference type="ARBA" id="ARBA00022714"/>
    </source>
</evidence>
<comment type="subcellular location">
    <subcellularLocation>
        <location evidence="1">Cell membrane</location>
        <topology evidence="1">Multi-pass membrane protein</topology>
    </subcellularLocation>
</comment>
<dbReference type="PROSITE" id="PS51296">
    <property type="entry name" value="RIESKE"/>
    <property type="match status" value="1"/>
</dbReference>
<dbReference type="Pfam" id="PF00211">
    <property type="entry name" value="Guanylate_cyc"/>
    <property type="match status" value="1"/>
</dbReference>
<evidence type="ECO:0000259" key="8">
    <source>
        <dbReference type="PROSITE" id="PS50125"/>
    </source>
</evidence>
<evidence type="ECO:0008006" key="13">
    <source>
        <dbReference type="Google" id="ProtNLM"/>
    </source>
</evidence>
<dbReference type="CDD" id="cd03467">
    <property type="entry name" value="Rieske"/>
    <property type="match status" value="1"/>
</dbReference>
<evidence type="ECO:0000259" key="9">
    <source>
        <dbReference type="PROSITE" id="PS51085"/>
    </source>
</evidence>
<reference evidence="12" key="1">
    <citation type="submission" date="2018-06" db="EMBL/GenBank/DDBJ databases">
        <authorList>
            <person name="Helene L.C."/>
            <person name="Dall'Agnol R."/>
            <person name="Delamuta J.R."/>
            <person name="Hungria M."/>
        </authorList>
    </citation>
    <scope>NUCLEOTIDE SEQUENCE [LARGE SCALE GENOMIC DNA]</scope>
    <source>
        <strain evidence="12">AC99b</strain>
    </source>
</reference>
<evidence type="ECO:0000256" key="7">
    <source>
        <dbReference type="ARBA" id="ARBA00023136"/>
    </source>
</evidence>
<evidence type="ECO:0000256" key="6">
    <source>
        <dbReference type="ARBA" id="ARBA00023014"/>
    </source>
</evidence>
<evidence type="ECO:0000256" key="4">
    <source>
        <dbReference type="ARBA" id="ARBA00022723"/>
    </source>
</evidence>
<evidence type="ECO:0000256" key="2">
    <source>
        <dbReference type="ARBA" id="ARBA00022475"/>
    </source>
</evidence>
<dbReference type="Gene3D" id="3.30.70.1230">
    <property type="entry name" value="Nucleotide cyclase"/>
    <property type="match status" value="1"/>
</dbReference>
<dbReference type="InterPro" id="IPR036010">
    <property type="entry name" value="2Fe-2S_ferredoxin-like_sf"/>
</dbReference>
<organism evidence="11 12">
    <name type="scientific">Mesorhizobium hawassense</name>
    <dbReference type="NCBI Taxonomy" id="1209954"/>
    <lineage>
        <taxon>Bacteria</taxon>
        <taxon>Pseudomonadati</taxon>
        <taxon>Pseudomonadota</taxon>
        <taxon>Alphaproteobacteria</taxon>
        <taxon>Hyphomicrobiales</taxon>
        <taxon>Phyllobacteriaceae</taxon>
        <taxon>Mesorhizobium</taxon>
    </lineage>
</organism>
<keyword evidence="12" id="KW-1185">Reference proteome</keyword>
<dbReference type="Pfam" id="PF00111">
    <property type="entry name" value="Fer2"/>
    <property type="match status" value="1"/>
</dbReference>
<dbReference type="GO" id="GO:0051537">
    <property type="term" value="F:2 iron, 2 sulfur cluster binding"/>
    <property type="evidence" value="ECO:0007669"/>
    <property type="project" value="UniProtKB-KW"/>
</dbReference>
<sequence>MPTLLSLPDDISIESALGESVLEAARRADVPIACACGGKAKCSTCRIWILDGADGCPERTALERTLVERLGLGNNVRLACQLRPASDITFRRLVLDETDLRMTSQLLPHRSTSAGELKSVVIFFSDVAGFTHFSETLTPYDVMYLLNRYFTQVAEVIELNDGYIDKFVGDGLMAIFGVNGQDDAPVRAVNAALQTLATVDRLKPFFASMYGIDFDIRVGLHLGEAVIGSVGSPGNERLTAIGDAVNVASRVEAANKEAGTRLLITETLYEQVKNEVEVSDFIRVRLRGTSDRISLYEIKKLKVEAERRLNEKGARETMQLGGKTWHRAVATSELKDGDHKVIEFQALYAVILRRGGRVYAFNNACPHLKLPFFETASRANGHAGRASTFGEDGTLVCRWHHSGFDLDTGEIVRWCEALNEDGTSAGMEMLGDISKNRAPLRLIPCREEDGYIWVGLD</sequence>
<feature type="domain" description="Guanylate cyclase" evidence="8">
    <location>
        <begin position="121"/>
        <end position="252"/>
    </location>
</feature>
<keyword evidence="5" id="KW-0408">Iron</keyword>
<dbReference type="EMBL" id="QMBP01000005">
    <property type="protein sequence ID" value="RAZ90349.1"/>
    <property type="molecule type" value="Genomic_DNA"/>
</dbReference>
<dbReference type="InterPro" id="IPR029787">
    <property type="entry name" value="Nucleotide_cyclase"/>
</dbReference>
<dbReference type="PROSITE" id="PS50125">
    <property type="entry name" value="GUANYLATE_CYCLASE_2"/>
    <property type="match status" value="1"/>
</dbReference>
<evidence type="ECO:0000313" key="11">
    <source>
        <dbReference type="EMBL" id="RAZ90349.1"/>
    </source>
</evidence>
<dbReference type="Gene3D" id="2.102.10.10">
    <property type="entry name" value="Rieske [2Fe-2S] iron-sulphur domain"/>
    <property type="match status" value="1"/>
</dbReference>
<dbReference type="PROSITE" id="PS51085">
    <property type="entry name" value="2FE2S_FER_2"/>
    <property type="match status" value="1"/>
</dbReference>
<dbReference type="SUPFAM" id="SSF55073">
    <property type="entry name" value="Nucleotide cyclase"/>
    <property type="match status" value="1"/>
</dbReference>
<dbReference type="AlphaFoldDB" id="A0A330HUU3"/>
<dbReference type="InterPro" id="IPR017941">
    <property type="entry name" value="Rieske_2Fe-2S"/>
</dbReference>
<keyword evidence="4" id="KW-0479">Metal-binding</keyword>
<name>A0A330HUU3_9HYPH</name>
<keyword evidence="6" id="KW-0411">Iron-sulfur</keyword>
<keyword evidence="3" id="KW-0001">2Fe-2S</keyword>
<dbReference type="RefSeq" id="WP_112097750.1">
    <property type="nucleotide sequence ID" value="NZ_QMBP01000005.1"/>
</dbReference>
<evidence type="ECO:0000256" key="1">
    <source>
        <dbReference type="ARBA" id="ARBA00004651"/>
    </source>
</evidence>
<dbReference type="CDD" id="cd00207">
    <property type="entry name" value="fer2"/>
    <property type="match status" value="1"/>
</dbReference>
<dbReference type="InterPro" id="IPR050697">
    <property type="entry name" value="Adenylyl/Guanylyl_Cyclase_3/4"/>
</dbReference>
<dbReference type="SUPFAM" id="SSF50022">
    <property type="entry name" value="ISP domain"/>
    <property type="match status" value="1"/>
</dbReference>
<gene>
    <name evidence="11" type="ORF">DPM33_12510</name>
</gene>
<dbReference type="SMART" id="SM00044">
    <property type="entry name" value="CYCc"/>
    <property type="match status" value="1"/>
</dbReference>
<evidence type="ECO:0000256" key="5">
    <source>
        <dbReference type="ARBA" id="ARBA00023004"/>
    </source>
</evidence>
<dbReference type="Proteomes" id="UP000251558">
    <property type="component" value="Unassembled WGS sequence"/>
</dbReference>
<dbReference type="OrthoDB" id="341967at2"/>
<dbReference type="GO" id="GO:0004016">
    <property type="term" value="F:adenylate cyclase activity"/>
    <property type="evidence" value="ECO:0007669"/>
    <property type="project" value="UniProtKB-ARBA"/>
</dbReference>
<dbReference type="GO" id="GO:0046872">
    <property type="term" value="F:metal ion binding"/>
    <property type="evidence" value="ECO:0007669"/>
    <property type="project" value="UniProtKB-KW"/>
</dbReference>
<dbReference type="GO" id="GO:0006171">
    <property type="term" value="P:cAMP biosynthetic process"/>
    <property type="evidence" value="ECO:0007669"/>
    <property type="project" value="TreeGrafter"/>
</dbReference>
<dbReference type="GO" id="GO:0035556">
    <property type="term" value="P:intracellular signal transduction"/>
    <property type="evidence" value="ECO:0007669"/>
    <property type="project" value="InterPro"/>
</dbReference>
<dbReference type="InterPro" id="IPR036922">
    <property type="entry name" value="Rieske_2Fe-2S_sf"/>
</dbReference>
<proteinExistence type="predicted"/>
<dbReference type="Gene3D" id="3.10.20.30">
    <property type="match status" value="1"/>
</dbReference>
<dbReference type="InterPro" id="IPR001054">
    <property type="entry name" value="A/G_cyclase"/>
</dbReference>
<dbReference type="InterPro" id="IPR012675">
    <property type="entry name" value="Beta-grasp_dom_sf"/>
</dbReference>
<dbReference type="GO" id="GO:0005886">
    <property type="term" value="C:plasma membrane"/>
    <property type="evidence" value="ECO:0007669"/>
    <property type="project" value="UniProtKB-SubCell"/>
</dbReference>
<dbReference type="InterPro" id="IPR001041">
    <property type="entry name" value="2Fe-2S_ferredoxin-type"/>
</dbReference>
<dbReference type="PANTHER" id="PTHR43081">
    <property type="entry name" value="ADENYLATE CYCLASE, TERMINAL-DIFFERENTIATION SPECIFIC-RELATED"/>
    <property type="match status" value="1"/>
</dbReference>
<comment type="caution">
    <text evidence="11">The sequence shown here is derived from an EMBL/GenBank/DDBJ whole genome shotgun (WGS) entry which is preliminary data.</text>
</comment>
<dbReference type="Pfam" id="PF00355">
    <property type="entry name" value="Rieske"/>
    <property type="match status" value="1"/>
</dbReference>
<dbReference type="PANTHER" id="PTHR43081:SF17">
    <property type="entry name" value="BLL5647 PROTEIN"/>
    <property type="match status" value="1"/>
</dbReference>